<dbReference type="EMBL" id="OC000861">
    <property type="protein sequence ID" value="CAD7258506.1"/>
    <property type="molecule type" value="Genomic_DNA"/>
</dbReference>
<reference evidence="1" key="1">
    <citation type="submission" date="2020-11" db="EMBL/GenBank/DDBJ databases">
        <authorList>
            <person name="Tran Van P."/>
        </authorList>
    </citation>
    <scope>NUCLEOTIDE SEQUENCE</scope>
</reference>
<sequence>MAGMDGWFLPLTRTLRRQHTPRQTAAVQALQEKTNETDHWRGVVEEEWIDKFPVSSLGDCILGREKTFPPHDLQFPRRLYLRAREDVYSTRPAIPSEIVPEGERRYFLHNLQFPRRLYLRAREDVFSTIPAVPLEIVLRERRYFLHKTCSSLGDCTRGRGKTFPPHDLQFPRRLYPRKREDVSSTRPAVPSEFVPEGERRRFLHKTCSSLGD</sequence>
<dbReference type="AlphaFoldDB" id="A0A7R9AQ59"/>
<proteinExistence type="predicted"/>
<accession>A0A7R9AQ59</accession>
<protein>
    <submittedName>
        <fullName evidence="1">Uncharacterized protein</fullName>
    </submittedName>
</protein>
<evidence type="ECO:0000313" key="1">
    <source>
        <dbReference type="EMBL" id="CAD7258506.1"/>
    </source>
</evidence>
<organism evidence="1">
    <name type="scientific">Timema shepardi</name>
    <name type="common">Walking stick</name>
    <dbReference type="NCBI Taxonomy" id="629360"/>
    <lineage>
        <taxon>Eukaryota</taxon>
        <taxon>Metazoa</taxon>
        <taxon>Ecdysozoa</taxon>
        <taxon>Arthropoda</taxon>
        <taxon>Hexapoda</taxon>
        <taxon>Insecta</taxon>
        <taxon>Pterygota</taxon>
        <taxon>Neoptera</taxon>
        <taxon>Polyneoptera</taxon>
        <taxon>Phasmatodea</taxon>
        <taxon>Timematodea</taxon>
        <taxon>Timematoidea</taxon>
        <taxon>Timematidae</taxon>
        <taxon>Timema</taxon>
    </lineage>
</organism>
<name>A0A7R9AQ59_TIMSH</name>
<gene>
    <name evidence="1" type="ORF">TSIB3V08_LOCUS2741</name>
</gene>